<gene>
    <name evidence="3" type="ORF">SAMN05660443_2144</name>
</gene>
<feature type="transmembrane region" description="Helical" evidence="1">
    <location>
        <begin position="12"/>
        <end position="31"/>
    </location>
</feature>
<keyword evidence="1" id="KW-0472">Membrane</keyword>
<dbReference type="EMBL" id="FOLH01000004">
    <property type="protein sequence ID" value="SFC30170.1"/>
    <property type="molecule type" value="Genomic_DNA"/>
</dbReference>
<dbReference type="STRING" id="1122252.SAMN05660443_2144"/>
<dbReference type="Pfam" id="PF01553">
    <property type="entry name" value="Acyltransferase"/>
    <property type="match status" value="1"/>
</dbReference>
<name>A0A1I1IA67_9GAMM</name>
<organism evidence="3 4">
    <name type="scientific">Marinospirillum celere</name>
    <dbReference type="NCBI Taxonomy" id="1122252"/>
    <lineage>
        <taxon>Bacteria</taxon>
        <taxon>Pseudomonadati</taxon>
        <taxon>Pseudomonadota</taxon>
        <taxon>Gammaproteobacteria</taxon>
        <taxon>Oceanospirillales</taxon>
        <taxon>Oceanospirillaceae</taxon>
        <taxon>Marinospirillum</taxon>
    </lineage>
</organism>
<keyword evidence="3" id="KW-0808">Transferase</keyword>
<feature type="domain" description="Phospholipid/glycerol acyltransferase" evidence="2">
    <location>
        <begin position="85"/>
        <end position="227"/>
    </location>
</feature>
<dbReference type="RefSeq" id="WP_091963231.1">
    <property type="nucleotide sequence ID" value="NZ_FOLH01000004.1"/>
</dbReference>
<evidence type="ECO:0000313" key="3">
    <source>
        <dbReference type="EMBL" id="SFC30170.1"/>
    </source>
</evidence>
<sequence>MRYLLTGTLTSVLLLINTLVGIVPLMVFALLKLLVPVPAFRDFCFEAVRWIASTWASINVFIFKACTPTHWDIRGQQQLSRDKSVLVISNHQSWVDIPALIAAIHGKAPFFTFFLKRELLYVPFLGLAWWALEYPFMRRYTKEQLAKNPALRGKDLDITRKACDRLQGRPVALVNYLEGTRFTPQKHQRQNSPYQYLLKPKSGGVAFTLNAMGKQLDSLLDVTVVYPGKRAPSFWELLSGQVGRVIIDIEQQPLPTRICEGNYQEDRDFRKEFHDWIGGIWKHKDEKIAHFKEELQQLAEINDSQSKA</sequence>
<dbReference type="PANTHER" id="PTHR10983:SF16">
    <property type="entry name" value="LYSOCARDIOLIPIN ACYLTRANSFERASE 1"/>
    <property type="match status" value="1"/>
</dbReference>
<reference evidence="3 4" key="1">
    <citation type="submission" date="2016-10" db="EMBL/GenBank/DDBJ databases">
        <authorList>
            <person name="de Groot N.N."/>
        </authorList>
    </citation>
    <scope>NUCLEOTIDE SEQUENCE [LARGE SCALE GENOMIC DNA]</scope>
    <source>
        <strain evidence="3 4">DSM 18438</strain>
    </source>
</reference>
<keyword evidence="3" id="KW-0012">Acyltransferase</keyword>
<dbReference type="InterPro" id="IPR002123">
    <property type="entry name" value="Plipid/glycerol_acylTrfase"/>
</dbReference>
<proteinExistence type="predicted"/>
<accession>A0A1I1IA67</accession>
<dbReference type="OrthoDB" id="319710at2"/>
<protein>
    <submittedName>
        <fullName evidence="3">1-acyl-sn-glycerol-3-phosphate acyltransferase</fullName>
    </submittedName>
</protein>
<dbReference type="SMART" id="SM00563">
    <property type="entry name" value="PlsC"/>
    <property type="match status" value="1"/>
</dbReference>
<dbReference type="NCBIfam" id="NF010621">
    <property type="entry name" value="PRK14014.1"/>
    <property type="match status" value="1"/>
</dbReference>
<dbReference type="AlphaFoldDB" id="A0A1I1IA67"/>
<evidence type="ECO:0000256" key="1">
    <source>
        <dbReference type="SAM" id="Phobius"/>
    </source>
</evidence>
<dbReference type="CDD" id="cd07990">
    <property type="entry name" value="LPLAT_LCLAT1-like"/>
    <property type="match status" value="1"/>
</dbReference>
<dbReference type="Proteomes" id="UP000199058">
    <property type="component" value="Unassembled WGS sequence"/>
</dbReference>
<dbReference type="PANTHER" id="PTHR10983">
    <property type="entry name" value="1-ACYLGLYCEROL-3-PHOSPHATE ACYLTRANSFERASE-RELATED"/>
    <property type="match status" value="1"/>
</dbReference>
<keyword evidence="1" id="KW-1133">Transmembrane helix</keyword>
<evidence type="ECO:0000259" key="2">
    <source>
        <dbReference type="SMART" id="SM00563"/>
    </source>
</evidence>
<keyword evidence="4" id="KW-1185">Reference proteome</keyword>
<evidence type="ECO:0000313" key="4">
    <source>
        <dbReference type="Proteomes" id="UP000199058"/>
    </source>
</evidence>
<dbReference type="GO" id="GO:0016746">
    <property type="term" value="F:acyltransferase activity"/>
    <property type="evidence" value="ECO:0007669"/>
    <property type="project" value="UniProtKB-KW"/>
</dbReference>
<keyword evidence="1" id="KW-0812">Transmembrane</keyword>
<dbReference type="SUPFAM" id="SSF69593">
    <property type="entry name" value="Glycerol-3-phosphate (1)-acyltransferase"/>
    <property type="match status" value="1"/>
</dbReference>